<gene>
    <name evidence="2" type="ORF">AV274_4372</name>
</gene>
<accession>A0A196S9Z4</accession>
<evidence type="ECO:0000313" key="2">
    <source>
        <dbReference type="EMBL" id="OAO13880.1"/>
    </source>
</evidence>
<reference evidence="2 3" key="1">
    <citation type="submission" date="2016-05" db="EMBL/GenBank/DDBJ databases">
        <title>Nuclear genome of Blastocystis sp. subtype 1 NandII.</title>
        <authorList>
            <person name="Gentekaki E."/>
            <person name="Curtis B."/>
            <person name="Stairs C."/>
            <person name="Eme L."/>
            <person name="Herman E."/>
            <person name="Klimes V."/>
            <person name="Arias M.C."/>
            <person name="Elias M."/>
            <person name="Hilliou F."/>
            <person name="Klute M."/>
            <person name="Malik S.-B."/>
            <person name="Pightling A."/>
            <person name="Rachubinski R."/>
            <person name="Salas D."/>
            <person name="Schlacht A."/>
            <person name="Suga H."/>
            <person name="Archibald J."/>
            <person name="Ball S.G."/>
            <person name="Clark G."/>
            <person name="Dacks J."/>
            <person name="Van Der Giezen M."/>
            <person name="Tsaousis A."/>
            <person name="Roger A."/>
        </authorList>
    </citation>
    <scope>NUCLEOTIDE SEQUENCE [LARGE SCALE GENOMIC DNA]</scope>
    <source>
        <strain evidence="3">ATCC 50177 / NandII</strain>
    </source>
</reference>
<keyword evidence="1" id="KW-0175">Coiled coil</keyword>
<dbReference type="AlphaFoldDB" id="A0A196S9Z4"/>
<sequence>MRKRIRLSLVERVEGDGEQGRDSDSDHIQVEEHDEVNDQPVSSDNAFPVFVPKRVSAIKRPKRSASILNVPESRRDDVLALYNRILASSSRKIDERRFPKAPYSVDSYDVASIASDLNKQKKQNALLLKTLTSLTEEAEKEASVALTRDAANLQSEIEQAERSLAALNRSNPREWAMETQGGEEEAVRSHRQGTLSMWRRCKTYTPTRKWEGLEEEVNERLMKEKPLRAVIKRMAVVDAALSERVSNK</sequence>
<proteinExistence type="predicted"/>
<evidence type="ECO:0000256" key="1">
    <source>
        <dbReference type="SAM" id="Coils"/>
    </source>
</evidence>
<feature type="coiled-coil region" evidence="1">
    <location>
        <begin position="117"/>
        <end position="170"/>
    </location>
</feature>
<keyword evidence="3" id="KW-1185">Reference proteome</keyword>
<dbReference type="Proteomes" id="UP000078348">
    <property type="component" value="Unassembled WGS sequence"/>
</dbReference>
<evidence type="ECO:0000313" key="3">
    <source>
        <dbReference type="Proteomes" id="UP000078348"/>
    </source>
</evidence>
<dbReference type="EMBL" id="LXWW01000312">
    <property type="protein sequence ID" value="OAO13880.1"/>
    <property type="molecule type" value="Genomic_DNA"/>
</dbReference>
<protein>
    <submittedName>
        <fullName evidence="2">Uncharacterized protein</fullName>
    </submittedName>
</protein>
<name>A0A196S9Z4_BLAHN</name>
<comment type="caution">
    <text evidence="2">The sequence shown here is derived from an EMBL/GenBank/DDBJ whole genome shotgun (WGS) entry which is preliminary data.</text>
</comment>
<organism evidence="2 3">
    <name type="scientific">Blastocystis sp. subtype 1 (strain ATCC 50177 / NandII)</name>
    <dbReference type="NCBI Taxonomy" id="478820"/>
    <lineage>
        <taxon>Eukaryota</taxon>
        <taxon>Sar</taxon>
        <taxon>Stramenopiles</taxon>
        <taxon>Bigyra</taxon>
        <taxon>Opalozoa</taxon>
        <taxon>Opalinata</taxon>
        <taxon>Blastocystidae</taxon>
        <taxon>Blastocystis</taxon>
    </lineage>
</organism>